<comment type="caution">
    <text evidence="7">The sequence shown here is derived from an EMBL/GenBank/DDBJ whole genome shotgun (WGS) entry which is preliminary data.</text>
</comment>
<keyword evidence="5" id="KW-0029">Amino-acid transport</keyword>
<dbReference type="PANTHER" id="PTHR43820:SF2">
    <property type="entry name" value="ABC TRANSPORTER ATP-BINDING PROTEIN"/>
    <property type="match status" value="1"/>
</dbReference>
<dbReference type="GO" id="GO:0005524">
    <property type="term" value="F:ATP binding"/>
    <property type="evidence" value="ECO:0007669"/>
    <property type="project" value="UniProtKB-KW"/>
</dbReference>
<keyword evidence="3" id="KW-0547">Nucleotide-binding</keyword>
<feature type="domain" description="ABC transporter" evidence="6">
    <location>
        <begin position="6"/>
        <end position="235"/>
    </location>
</feature>
<keyword evidence="2" id="KW-0813">Transport</keyword>
<gene>
    <name evidence="7" type="ORF">WIS52_04795</name>
</gene>
<dbReference type="RefSeq" id="WP_349296875.1">
    <property type="nucleotide sequence ID" value="NZ_JBEDNQ010000002.1"/>
</dbReference>
<dbReference type="Proteomes" id="UP001494902">
    <property type="component" value="Unassembled WGS sequence"/>
</dbReference>
<sequence length="242" mass="25477">MTPTILDVGGLRAWYGSAQALFGVDLDVSSGEIVGLLGRNGAGKSTTFKAIMGLDAQVSGTVTFDGADISGLPTERIARLGIAWVPPDRRIFPGLSVRENLMLAARAARTPLDLDRLIDAVPLLERLVDREGFQLSGGEQQAVAIARALAGTPRLLLLDEPTEGLAPLVVQQLEASIAALPEKFGVSVLLAEQNLQLVLRLSSRVFVLDGGRLGHEGSADDFAASPELQHRHLSVASAAEGS</sequence>
<dbReference type="PROSITE" id="PS00211">
    <property type="entry name" value="ABC_TRANSPORTER_1"/>
    <property type="match status" value="1"/>
</dbReference>
<dbReference type="SUPFAM" id="SSF52540">
    <property type="entry name" value="P-loop containing nucleoside triphosphate hydrolases"/>
    <property type="match status" value="1"/>
</dbReference>
<dbReference type="Pfam" id="PF00005">
    <property type="entry name" value="ABC_tran"/>
    <property type="match status" value="1"/>
</dbReference>
<dbReference type="PANTHER" id="PTHR43820">
    <property type="entry name" value="HIGH-AFFINITY BRANCHED-CHAIN AMINO ACID TRANSPORT ATP-BINDING PROTEIN LIVF"/>
    <property type="match status" value="1"/>
</dbReference>
<evidence type="ECO:0000256" key="1">
    <source>
        <dbReference type="ARBA" id="ARBA00005417"/>
    </source>
</evidence>
<dbReference type="EMBL" id="JBEDNQ010000002">
    <property type="protein sequence ID" value="MEQ3549779.1"/>
    <property type="molecule type" value="Genomic_DNA"/>
</dbReference>
<evidence type="ECO:0000256" key="2">
    <source>
        <dbReference type="ARBA" id="ARBA00022448"/>
    </source>
</evidence>
<keyword evidence="8" id="KW-1185">Reference proteome</keyword>
<protein>
    <submittedName>
        <fullName evidence="7">ABC transporter ATP-binding protein</fullName>
    </submittedName>
</protein>
<organism evidence="7 8">
    <name type="scientific">Pseudonocardia nematodicida</name>
    <dbReference type="NCBI Taxonomy" id="1206997"/>
    <lineage>
        <taxon>Bacteria</taxon>
        <taxon>Bacillati</taxon>
        <taxon>Actinomycetota</taxon>
        <taxon>Actinomycetes</taxon>
        <taxon>Pseudonocardiales</taxon>
        <taxon>Pseudonocardiaceae</taxon>
        <taxon>Pseudonocardia</taxon>
    </lineage>
</organism>
<accession>A0ABV1K5N0</accession>
<dbReference type="PROSITE" id="PS50893">
    <property type="entry name" value="ABC_TRANSPORTER_2"/>
    <property type="match status" value="1"/>
</dbReference>
<evidence type="ECO:0000259" key="6">
    <source>
        <dbReference type="PROSITE" id="PS50893"/>
    </source>
</evidence>
<comment type="similarity">
    <text evidence="1">Belongs to the ABC transporter superfamily.</text>
</comment>
<evidence type="ECO:0000256" key="3">
    <source>
        <dbReference type="ARBA" id="ARBA00022741"/>
    </source>
</evidence>
<dbReference type="InterPro" id="IPR052156">
    <property type="entry name" value="BCAA_Transport_ATP-bd_LivF"/>
</dbReference>
<keyword evidence="4 7" id="KW-0067">ATP-binding</keyword>
<dbReference type="Gene3D" id="3.40.50.300">
    <property type="entry name" value="P-loop containing nucleotide triphosphate hydrolases"/>
    <property type="match status" value="1"/>
</dbReference>
<evidence type="ECO:0000313" key="7">
    <source>
        <dbReference type="EMBL" id="MEQ3549779.1"/>
    </source>
</evidence>
<proteinExistence type="inferred from homology"/>
<reference evidence="7 8" key="1">
    <citation type="submission" date="2024-03" db="EMBL/GenBank/DDBJ databases">
        <title>Draft genome sequence of Pseudonocardia nematodicida JCM 31783.</title>
        <authorList>
            <person name="Butdee W."/>
            <person name="Duangmal K."/>
        </authorList>
    </citation>
    <scope>NUCLEOTIDE SEQUENCE [LARGE SCALE GENOMIC DNA]</scope>
    <source>
        <strain evidence="7 8">JCM 31783</strain>
    </source>
</reference>
<dbReference type="SMART" id="SM00382">
    <property type="entry name" value="AAA"/>
    <property type="match status" value="1"/>
</dbReference>
<name>A0ABV1K5N0_9PSEU</name>
<dbReference type="InterPro" id="IPR003593">
    <property type="entry name" value="AAA+_ATPase"/>
</dbReference>
<dbReference type="InterPro" id="IPR017871">
    <property type="entry name" value="ABC_transporter-like_CS"/>
</dbReference>
<evidence type="ECO:0000313" key="8">
    <source>
        <dbReference type="Proteomes" id="UP001494902"/>
    </source>
</evidence>
<dbReference type="InterPro" id="IPR027417">
    <property type="entry name" value="P-loop_NTPase"/>
</dbReference>
<dbReference type="CDD" id="cd03224">
    <property type="entry name" value="ABC_TM1139_LivF_branched"/>
    <property type="match status" value="1"/>
</dbReference>
<dbReference type="InterPro" id="IPR003439">
    <property type="entry name" value="ABC_transporter-like_ATP-bd"/>
</dbReference>
<evidence type="ECO:0000256" key="4">
    <source>
        <dbReference type="ARBA" id="ARBA00022840"/>
    </source>
</evidence>
<evidence type="ECO:0000256" key="5">
    <source>
        <dbReference type="ARBA" id="ARBA00022970"/>
    </source>
</evidence>